<comment type="catalytic activity">
    <reaction evidence="7 9">
        <text>4 Fe(2+) + O2 + 4 H(+) = 4 Fe(3+) + 2 H2O</text>
        <dbReference type="Rhea" id="RHEA:11148"/>
        <dbReference type="ChEBI" id="CHEBI:15377"/>
        <dbReference type="ChEBI" id="CHEBI:15378"/>
        <dbReference type="ChEBI" id="CHEBI:15379"/>
        <dbReference type="ChEBI" id="CHEBI:29033"/>
        <dbReference type="ChEBI" id="CHEBI:29034"/>
        <dbReference type="EC" id="1.16.3.1"/>
    </reaction>
</comment>
<keyword evidence="5 8" id="KW-0408">Iron</keyword>
<dbReference type="SUPFAM" id="SSF47240">
    <property type="entry name" value="Ferritin-like"/>
    <property type="match status" value="1"/>
</dbReference>
<keyword evidence="4 9" id="KW-0560">Oxidoreductase</keyword>
<dbReference type="WBParaSite" id="maker-uti_cns_0048134-snap-gene-0.7-mRNA-1">
    <property type="protein sequence ID" value="maker-uti_cns_0048134-snap-gene-0.7-mRNA-1"/>
    <property type="gene ID" value="maker-uti_cns_0048134-snap-gene-0.7"/>
</dbReference>
<evidence type="ECO:0000313" key="12">
    <source>
        <dbReference type="Proteomes" id="UP000095280"/>
    </source>
</evidence>
<feature type="region of interest" description="Disordered" evidence="10">
    <location>
        <begin position="192"/>
        <end position="227"/>
    </location>
</feature>
<evidence type="ECO:0000256" key="9">
    <source>
        <dbReference type="RuleBase" id="RU361145"/>
    </source>
</evidence>
<dbReference type="GO" id="GO:0005737">
    <property type="term" value="C:cytoplasm"/>
    <property type="evidence" value="ECO:0007669"/>
    <property type="project" value="TreeGrafter"/>
</dbReference>
<dbReference type="PANTHER" id="PTHR11431:SF75">
    <property type="entry name" value="FERRITIN"/>
    <property type="match status" value="1"/>
</dbReference>
<keyword evidence="2 9" id="KW-0409">Iron storage</keyword>
<feature type="binding site" evidence="8">
    <location>
        <position position="121"/>
    </location>
    <ligand>
        <name>Fe cation</name>
        <dbReference type="ChEBI" id="CHEBI:24875"/>
        <label>1</label>
    </ligand>
</feature>
<dbReference type="WBParaSite" id="maker-uti_cns_0008128-snap-gene-0.2-mRNA-1">
    <property type="protein sequence ID" value="maker-uti_cns_0008128-snap-gene-0.2-mRNA-1"/>
    <property type="gene ID" value="maker-uti_cns_0008128-snap-gene-0.2"/>
</dbReference>
<dbReference type="CDD" id="cd01056">
    <property type="entry name" value="Euk_Ferritin"/>
    <property type="match status" value="1"/>
</dbReference>
<dbReference type="InterPro" id="IPR009078">
    <property type="entry name" value="Ferritin-like_SF"/>
</dbReference>
<comment type="function">
    <text evidence="9">Stores iron in a soluble, non-toxic, readily available form. Important for iron homeostasis. Iron is taken up in the ferrous form and deposited as ferric hydroxides after oxidation.</text>
</comment>
<proteinExistence type="inferred from homology"/>
<name>A0A1I8JHQ8_9PLAT</name>
<dbReference type="GO" id="GO:0008199">
    <property type="term" value="F:ferric iron binding"/>
    <property type="evidence" value="ECO:0007669"/>
    <property type="project" value="InterPro"/>
</dbReference>
<dbReference type="GO" id="GO:0008198">
    <property type="term" value="F:ferrous iron binding"/>
    <property type="evidence" value="ECO:0007669"/>
    <property type="project" value="TreeGrafter"/>
</dbReference>
<keyword evidence="12" id="KW-1185">Reference proteome</keyword>
<evidence type="ECO:0000256" key="8">
    <source>
        <dbReference type="PIRSR" id="PIRSR601519-1"/>
    </source>
</evidence>
<organism evidence="12 14">
    <name type="scientific">Macrostomum lignano</name>
    <dbReference type="NCBI Taxonomy" id="282301"/>
    <lineage>
        <taxon>Eukaryota</taxon>
        <taxon>Metazoa</taxon>
        <taxon>Spiralia</taxon>
        <taxon>Lophotrochozoa</taxon>
        <taxon>Platyhelminthes</taxon>
        <taxon>Rhabditophora</taxon>
        <taxon>Macrostomorpha</taxon>
        <taxon>Macrostomida</taxon>
        <taxon>Macrostomidae</taxon>
        <taxon>Macrostomum</taxon>
    </lineage>
</organism>
<dbReference type="Pfam" id="PF00210">
    <property type="entry name" value="Ferritin"/>
    <property type="match status" value="1"/>
</dbReference>
<dbReference type="GO" id="GO:0006826">
    <property type="term" value="P:iron ion transport"/>
    <property type="evidence" value="ECO:0007669"/>
    <property type="project" value="InterPro"/>
</dbReference>
<keyword evidence="3 8" id="KW-0479">Metal-binding</keyword>
<evidence type="ECO:0000259" key="11">
    <source>
        <dbReference type="PROSITE" id="PS50905"/>
    </source>
</evidence>
<dbReference type="GO" id="GO:0006879">
    <property type="term" value="P:intracellular iron ion homeostasis"/>
    <property type="evidence" value="ECO:0007669"/>
    <property type="project" value="UniProtKB-KW"/>
</dbReference>
<evidence type="ECO:0000256" key="1">
    <source>
        <dbReference type="ARBA" id="ARBA00007513"/>
    </source>
</evidence>
<dbReference type="InterPro" id="IPR009040">
    <property type="entry name" value="Ferritin-like_diiron"/>
</dbReference>
<dbReference type="PROSITE" id="PS50905">
    <property type="entry name" value="FERRITIN_LIKE"/>
    <property type="match status" value="1"/>
</dbReference>
<evidence type="ECO:0000256" key="10">
    <source>
        <dbReference type="SAM" id="MobiDB-lite"/>
    </source>
</evidence>
<evidence type="ECO:0000313" key="13">
    <source>
        <dbReference type="WBParaSite" id="maker-uti_cns_0008128-snap-gene-0.2-mRNA-1"/>
    </source>
</evidence>
<evidence type="ECO:0000256" key="6">
    <source>
        <dbReference type="ARBA" id="ARBA00025111"/>
    </source>
</evidence>
<evidence type="ECO:0000256" key="4">
    <source>
        <dbReference type="ARBA" id="ARBA00023002"/>
    </source>
</evidence>
<evidence type="ECO:0000256" key="3">
    <source>
        <dbReference type="ARBA" id="ARBA00022723"/>
    </source>
</evidence>
<feature type="compositionally biased region" description="Polar residues" evidence="10">
    <location>
        <begin position="212"/>
        <end position="222"/>
    </location>
</feature>
<dbReference type="InterPro" id="IPR001519">
    <property type="entry name" value="Ferritin"/>
</dbReference>
<dbReference type="InterPro" id="IPR008331">
    <property type="entry name" value="Ferritin_DPS_dom"/>
</dbReference>
<dbReference type="EC" id="1.16.3.1" evidence="9"/>
<reference evidence="13 14" key="1">
    <citation type="submission" date="2016-11" db="UniProtKB">
        <authorList>
            <consortium name="WormBaseParasite"/>
        </authorList>
    </citation>
    <scope>IDENTIFICATION</scope>
</reference>
<dbReference type="PANTHER" id="PTHR11431">
    <property type="entry name" value="FERRITIN"/>
    <property type="match status" value="1"/>
</dbReference>
<comment type="similarity">
    <text evidence="1 9">Belongs to the ferritin family.</text>
</comment>
<dbReference type="AlphaFoldDB" id="A0A1I8JHQ8"/>
<evidence type="ECO:0000256" key="5">
    <source>
        <dbReference type="ARBA" id="ARBA00023004"/>
    </source>
</evidence>
<accession>A0A1I8JHQ8</accession>
<protein>
    <recommendedName>
        <fullName evidence="9">Ferritin</fullName>
        <ecNumber evidence="9">1.16.3.1</ecNumber>
    </recommendedName>
</protein>
<feature type="binding site" evidence="8">
    <location>
        <position position="155"/>
    </location>
    <ligand>
        <name>Fe cation</name>
        <dbReference type="ChEBI" id="CHEBI:24875"/>
        <label>1</label>
    </ligand>
</feature>
<evidence type="ECO:0000313" key="14">
    <source>
        <dbReference type="WBParaSite" id="maker-uti_cns_0048134-snap-gene-0.7-mRNA-1"/>
    </source>
</evidence>
<dbReference type="InterPro" id="IPR012347">
    <property type="entry name" value="Ferritin-like"/>
</dbReference>
<comment type="function">
    <text evidence="6">Stores iron in a soluble, non-toxic, readily available form. Important for iron homeostasis. Has ferroxidase activity. Iron is taken up in the ferrous form and deposited as ferric hydroxides after oxidation.</text>
</comment>
<evidence type="ECO:0000256" key="7">
    <source>
        <dbReference type="ARBA" id="ARBA00047990"/>
    </source>
</evidence>
<dbReference type="Proteomes" id="UP000095280">
    <property type="component" value="Unplaced"/>
</dbReference>
<dbReference type="GO" id="GO:0004322">
    <property type="term" value="F:ferroxidase activity"/>
    <property type="evidence" value="ECO:0007669"/>
    <property type="project" value="UniProtKB-EC"/>
</dbReference>
<feature type="domain" description="Ferritin-like diiron" evidence="11">
    <location>
        <begin position="20"/>
        <end position="173"/>
    </location>
</feature>
<evidence type="ECO:0000256" key="2">
    <source>
        <dbReference type="ARBA" id="ARBA00022434"/>
    </source>
</evidence>
<dbReference type="Gene3D" id="1.20.1260.10">
    <property type="match status" value="1"/>
</dbReference>
<sequence>FITAFISKLIQLKFMSSCRQNYAPECEVSLNKQINVQLYTAYAYTGLAWHCNRSDIALPGLHKFFQIRANASRQQAKRLMAYQTVRGGQLILADIGKPPAPVTVSSTAVGLQLVQQALEMEKTVNAALLQLHSIGDSAGDAHFLDFIEGECLDAQASCLKRLSDLASQLAQCGQGLGEFAFDRELLHDQSDSMHRLPAPAPPSAALLSDDSNSQPPVDQRQTMGFGVPDQLPRAAAAEAAAGVPADADISNDTDASAGAGSSGGLYSAHINEEVSRAKLRDTMLRMLRRSDILIAAAESQLKQVCRQIELERVRFDRACYRSQRSFRYTLRLRMAVLEGMCNMLREYATTKMTERNNFAAIVRAMELEMAGGDLPSPFYHRGGGDP</sequence>